<gene>
    <name evidence="2" type="ORF">BO97DRAFT_451934</name>
</gene>
<dbReference type="RefSeq" id="XP_025551699.1">
    <property type="nucleotide sequence ID" value="XM_025699017.1"/>
</dbReference>
<dbReference type="OrthoDB" id="5429634at2759"/>
<dbReference type="AlphaFoldDB" id="A0A395HYL5"/>
<dbReference type="GeneID" id="37203306"/>
<dbReference type="STRING" id="1450537.A0A395HYL5"/>
<dbReference type="EMBL" id="KZ824283">
    <property type="protein sequence ID" value="RAL12545.1"/>
    <property type="molecule type" value="Genomic_DNA"/>
</dbReference>
<sequence length="465" mass="51514">MVQYDYLPGLNMSEIAELKAELEHNPTPEQLETYVRDRTWSNATFPQNATITAACSDELWFPQSRFLPGGTPNRTLAFPIDHCLSQKTGDQCRLLYHMPIGVVLVICILLKVVCMTFLVNIDRHNRFLTIGDAISSYLQRPDSWTVNWCMLSKSTVKTSTACPWGDSCDPEVRGGPLPLPPHPGKPSTKVKLWSKACKAWVVLSIFPLLGGYIAITQILPEKAQAAAGNLDYSDVRITQVWNIKGFGSVQSGALLTNLATTYVGMELLANTPQFLISLLYMPFNDCLTRMLHAVDYSTYAVARRPLRVSFPEGQQRSTFYLAIPYRYSLPLLLTFTLIHFFISEGLFYVQILPYDLAGQPLEAAVLMTCAVSTIPLEIAMFLTIIILLVIWVLSGRRHKCRAMPFAIGCSVAISAACHPPPGDAGAAFKPVMWGAVKDGEDPAVASHCCFTSLEVTEPLEDHLYA</sequence>
<dbReference type="PANTHER" id="PTHR35395:SF1">
    <property type="entry name" value="DUF6536 DOMAIN-CONTAINING PROTEIN"/>
    <property type="match status" value="1"/>
</dbReference>
<evidence type="ECO:0000313" key="2">
    <source>
        <dbReference type="EMBL" id="RAL12545.1"/>
    </source>
</evidence>
<reference evidence="2 3" key="1">
    <citation type="submission" date="2018-02" db="EMBL/GenBank/DDBJ databases">
        <title>The genomes of Aspergillus section Nigri reveals drivers in fungal speciation.</title>
        <authorList>
            <consortium name="DOE Joint Genome Institute"/>
            <person name="Vesth T.C."/>
            <person name="Nybo J."/>
            <person name="Theobald S."/>
            <person name="Brandl J."/>
            <person name="Frisvad J.C."/>
            <person name="Nielsen K.F."/>
            <person name="Lyhne E.K."/>
            <person name="Kogle M.E."/>
            <person name="Kuo A."/>
            <person name="Riley R."/>
            <person name="Clum A."/>
            <person name="Nolan M."/>
            <person name="Lipzen A."/>
            <person name="Salamov A."/>
            <person name="Henrissat B."/>
            <person name="Wiebenga A."/>
            <person name="De vries R.P."/>
            <person name="Grigoriev I.V."/>
            <person name="Mortensen U.H."/>
            <person name="Andersen M.R."/>
            <person name="Baker S.E."/>
        </authorList>
    </citation>
    <scope>NUCLEOTIDE SEQUENCE [LARGE SCALE GENOMIC DNA]</scope>
    <source>
        <strain evidence="2 3">CBS 101889</strain>
    </source>
</reference>
<keyword evidence="1" id="KW-0472">Membrane</keyword>
<organism evidence="2 3">
    <name type="scientific">Aspergillus homomorphus (strain CBS 101889)</name>
    <dbReference type="NCBI Taxonomy" id="1450537"/>
    <lineage>
        <taxon>Eukaryota</taxon>
        <taxon>Fungi</taxon>
        <taxon>Dikarya</taxon>
        <taxon>Ascomycota</taxon>
        <taxon>Pezizomycotina</taxon>
        <taxon>Eurotiomycetes</taxon>
        <taxon>Eurotiomycetidae</taxon>
        <taxon>Eurotiales</taxon>
        <taxon>Aspergillaceae</taxon>
        <taxon>Aspergillus</taxon>
        <taxon>Aspergillus subgen. Circumdati</taxon>
    </lineage>
</organism>
<keyword evidence="1" id="KW-1133">Transmembrane helix</keyword>
<keyword evidence="3" id="KW-1185">Reference proteome</keyword>
<evidence type="ECO:0000313" key="3">
    <source>
        <dbReference type="Proteomes" id="UP000248961"/>
    </source>
</evidence>
<feature type="transmembrane region" description="Helical" evidence="1">
    <location>
        <begin position="94"/>
        <end position="119"/>
    </location>
</feature>
<evidence type="ECO:0000256" key="1">
    <source>
        <dbReference type="SAM" id="Phobius"/>
    </source>
</evidence>
<keyword evidence="1" id="KW-0812">Transmembrane</keyword>
<feature type="transmembrane region" description="Helical" evidence="1">
    <location>
        <begin position="363"/>
        <end position="393"/>
    </location>
</feature>
<protein>
    <submittedName>
        <fullName evidence="2">Uncharacterized protein</fullName>
    </submittedName>
</protein>
<dbReference type="VEuPathDB" id="FungiDB:BO97DRAFT_451934"/>
<proteinExistence type="predicted"/>
<accession>A0A395HYL5</accession>
<name>A0A395HYL5_ASPHC</name>
<dbReference type="Proteomes" id="UP000248961">
    <property type="component" value="Unassembled WGS sequence"/>
</dbReference>
<feature type="transmembrane region" description="Helical" evidence="1">
    <location>
        <begin position="329"/>
        <end position="351"/>
    </location>
</feature>
<dbReference type="PANTHER" id="PTHR35395">
    <property type="entry name" value="DUF6536 DOMAIN-CONTAINING PROTEIN"/>
    <property type="match status" value="1"/>
</dbReference>